<reference evidence="1" key="1">
    <citation type="submission" date="2009-08" db="EMBL/GenBank/DDBJ databases">
        <authorList>
            <person name="Weinstock G."/>
            <person name="Sodergren E."/>
            <person name="Clifton S."/>
            <person name="Fulton L."/>
            <person name="Fulton B."/>
            <person name="Courtney L."/>
            <person name="Fronick C."/>
            <person name="Harrison M."/>
            <person name="Strong C."/>
            <person name="Farmer C."/>
            <person name="Delahaunty K."/>
            <person name="Markovic C."/>
            <person name="Hall O."/>
            <person name="Minx P."/>
            <person name="Tomlinson C."/>
            <person name="Mitreva M."/>
            <person name="Nelson J."/>
            <person name="Hou S."/>
            <person name="Wollam A."/>
            <person name="Pepin K.H."/>
            <person name="Johnson M."/>
            <person name="Bhonagiri V."/>
            <person name="Nash W.E."/>
            <person name="Warren W."/>
            <person name="Chinwalla A."/>
            <person name="Mardis E.R."/>
            <person name="Wilson R.K."/>
        </authorList>
    </citation>
    <scope>NUCLEOTIDE SEQUENCE [LARGE SCALE GENOMIC DNA]</scope>
    <source>
        <strain evidence="1">A2-165</strain>
    </source>
</reference>
<dbReference type="AlphaFoldDB" id="C7H560"/>
<evidence type="ECO:0000313" key="2">
    <source>
        <dbReference type="Proteomes" id="UP000004619"/>
    </source>
</evidence>
<proteinExistence type="predicted"/>
<organism evidence="1 2">
    <name type="scientific">Faecalibacterium duncaniae (strain DSM 17677 / JCM 31915 / A2-165)</name>
    <name type="common">Faecalibacterium prausnitzii</name>
    <dbReference type="NCBI Taxonomy" id="411483"/>
    <lineage>
        <taxon>Bacteria</taxon>
        <taxon>Bacillati</taxon>
        <taxon>Bacillota</taxon>
        <taxon>Clostridia</taxon>
        <taxon>Eubacteriales</taxon>
        <taxon>Oscillospiraceae</taxon>
        <taxon>Faecalibacterium</taxon>
    </lineage>
</organism>
<dbReference type="Proteomes" id="UP000004619">
    <property type="component" value="Unassembled WGS sequence"/>
</dbReference>
<accession>C7H560</accession>
<dbReference type="EMBL" id="ACOP02000040">
    <property type="protein sequence ID" value="EEU96978.1"/>
    <property type="molecule type" value="Genomic_DNA"/>
</dbReference>
<gene>
    <name evidence="1" type="ORF">FAEPRAA2165_01430</name>
</gene>
<protein>
    <submittedName>
        <fullName evidence="1">Uncharacterized protein</fullName>
    </submittedName>
</protein>
<evidence type="ECO:0000313" key="1">
    <source>
        <dbReference type="EMBL" id="EEU96978.1"/>
    </source>
</evidence>
<comment type="caution">
    <text evidence="1">The sequence shown here is derived from an EMBL/GenBank/DDBJ whole genome shotgun (WGS) entry which is preliminary data.</text>
</comment>
<keyword evidence="2" id="KW-1185">Reference proteome</keyword>
<dbReference type="HOGENOM" id="CLU_2953668_0_0_9"/>
<sequence>MLTGKCKKAPPFGGAGKAVKALPERVKKQARKAHRPSGLALLAMRCAHLRLLYSWQAVS</sequence>
<name>C7H560_FAED2</name>